<dbReference type="EMBL" id="FNYA01000002">
    <property type="protein sequence ID" value="SEI69926.1"/>
    <property type="molecule type" value="Genomic_DNA"/>
</dbReference>
<protein>
    <submittedName>
        <fullName evidence="1">Uncharacterized protein</fullName>
    </submittedName>
</protein>
<evidence type="ECO:0000313" key="1">
    <source>
        <dbReference type="EMBL" id="SEI69926.1"/>
    </source>
</evidence>
<gene>
    <name evidence="1" type="ORF">SAMN05660918_1459</name>
</gene>
<dbReference type="Proteomes" id="UP000199702">
    <property type="component" value="Unassembled WGS sequence"/>
</dbReference>
<name>A0A1H6SSQ6_9FLAO</name>
<sequence length="408" mass="48700">MKQNFTFLFLLFLTTVFGQKTVNDSLISITEKEYIYQIQGILKLKNLNKTDENFYFRVNNYNISIELIQDKNGILNLESIQYYIQGKNNKDTDTIINRIKHNQETALWLFENIKKGNIENIIPAKKKDSGKAGILMTDDYYLEFSNKENYTIKAFHYSNLDTISKNYTLKNLIDDLYKKIDTENIEKTFKNNLPSDFTYRRFHYGFYKIANSSLQFGYYSNVRLPMGFSFYYNLRKAKKKYLNIGSGIILQNNFKDNIHFEADLTKRGIFKDRKNYTDSFRITYEFNKLNYIKTISNFENYKIIYAGTIDKYFSFDLGYNQLKNEKTSDGFSIGISKNYESIHLEPFYKLDCFQNKITNYKIGFYKSFPIKTDKKSFRIYTSLFYEKTFDFRSLNFSLYVPIKYWTIN</sequence>
<dbReference type="OrthoDB" id="9829457at2"/>
<organism evidence="1 2">
    <name type="scientific">Flavobacterium terrigena</name>
    <dbReference type="NCBI Taxonomy" id="402734"/>
    <lineage>
        <taxon>Bacteria</taxon>
        <taxon>Pseudomonadati</taxon>
        <taxon>Bacteroidota</taxon>
        <taxon>Flavobacteriia</taxon>
        <taxon>Flavobacteriales</taxon>
        <taxon>Flavobacteriaceae</taxon>
        <taxon>Flavobacterium</taxon>
    </lineage>
</organism>
<reference evidence="2" key="1">
    <citation type="submission" date="2016-10" db="EMBL/GenBank/DDBJ databases">
        <authorList>
            <person name="Varghese N."/>
            <person name="Submissions S."/>
        </authorList>
    </citation>
    <scope>NUCLEOTIDE SEQUENCE [LARGE SCALE GENOMIC DNA]</scope>
    <source>
        <strain evidence="2">DSM 17934</strain>
    </source>
</reference>
<dbReference type="AlphaFoldDB" id="A0A1H6SSQ6"/>
<proteinExistence type="predicted"/>
<accession>A0A1H6SSQ6</accession>
<dbReference type="RefSeq" id="WP_091310529.1">
    <property type="nucleotide sequence ID" value="NZ_CBCSJU010000002.1"/>
</dbReference>
<dbReference type="STRING" id="402734.SAMN05660918_1459"/>
<evidence type="ECO:0000313" key="2">
    <source>
        <dbReference type="Proteomes" id="UP000199702"/>
    </source>
</evidence>
<keyword evidence="2" id="KW-1185">Reference proteome</keyword>